<keyword evidence="4" id="KW-0067">ATP-binding</keyword>
<dbReference type="GO" id="GO:0005634">
    <property type="term" value="C:nucleus"/>
    <property type="evidence" value="ECO:0007669"/>
    <property type="project" value="TreeGrafter"/>
</dbReference>
<dbReference type="GO" id="GO:0005524">
    <property type="term" value="F:ATP binding"/>
    <property type="evidence" value="ECO:0007669"/>
    <property type="project" value="UniProtKB-KW"/>
</dbReference>
<keyword evidence="3" id="KW-0347">Helicase</keyword>
<dbReference type="Gene3D" id="1.10.3380.30">
    <property type="match status" value="1"/>
</dbReference>
<dbReference type="GO" id="GO:0004386">
    <property type="term" value="F:helicase activity"/>
    <property type="evidence" value="ECO:0007669"/>
    <property type="project" value="UniProtKB-KW"/>
</dbReference>
<dbReference type="InterPro" id="IPR012961">
    <property type="entry name" value="Ski2/MTR4_C"/>
</dbReference>
<evidence type="ECO:0000259" key="5">
    <source>
        <dbReference type="Pfam" id="PF08148"/>
    </source>
</evidence>
<proteinExistence type="predicted"/>
<dbReference type="AlphaFoldDB" id="A0A1B0B0T9"/>
<evidence type="ECO:0000259" key="6">
    <source>
        <dbReference type="Pfam" id="PF13234"/>
    </source>
</evidence>
<evidence type="ECO:0000313" key="7">
    <source>
        <dbReference type="EnsemblMetazoa" id="GPPI015036-PA"/>
    </source>
</evidence>
<keyword evidence="8" id="KW-1185">Reference proteome</keyword>
<dbReference type="STRING" id="67801.A0A1B0B0T9"/>
<evidence type="ECO:0000256" key="1">
    <source>
        <dbReference type="ARBA" id="ARBA00022741"/>
    </source>
</evidence>
<dbReference type="Pfam" id="PF08148">
    <property type="entry name" value="DSHCT"/>
    <property type="match status" value="1"/>
</dbReference>
<keyword evidence="1" id="KW-0547">Nucleotide-binding</keyword>
<feature type="domain" description="ATP-dependent RNA helicase Ski2/MTR4 C-terminal" evidence="5">
    <location>
        <begin position="86"/>
        <end position="132"/>
    </location>
</feature>
<evidence type="ECO:0000313" key="8">
    <source>
        <dbReference type="Proteomes" id="UP000092460"/>
    </source>
</evidence>
<evidence type="ECO:0000256" key="3">
    <source>
        <dbReference type="ARBA" id="ARBA00022806"/>
    </source>
</evidence>
<dbReference type="Pfam" id="PF13234">
    <property type="entry name" value="MTR4_beta-barrel"/>
    <property type="match status" value="1"/>
</dbReference>
<feature type="domain" description="Exosome RNA helicase MTR4-like beta-barrel" evidence="6">
    <location>
        <begin position="1"/>
        <end position="58"/>
    </location>
</feature>
<evidence type="ECO:0000256" key="4">
    <source>
        <dbReference type="ARBA" id="ARBA00022840"/>
    </source>
</evidence>
<reference evidence="7" key="2">
    <citation type="submission" date="2020-05" db="UniProtKB">
        <authorList>
            <consortium name="EnsemblMetazoa"/>
        </authorList>
    </citation>
    <scope>IDENTIFICATION</scope>
    <source>
        <strain evidence="7">IAEA</strain>
    </source>
</reference>
<dbReference type="Proteomes" id="UP000092460">
    <property type="component" value="Unassembled WGS sequence"/>
</dbReference>
<dbReference type="PANTHER" id="PTHR12131">
    <property type="entry name" value="ATP-DEPENDENT RNA AND DNA HELICASE"/>
    <property type="match status" value="1"/>
</dbReference>
<organism evidence="7 8">
    <name type="scientific">Glossina palpalis gambiensis</name>
    <dbReference type="NCBI Taxonomy" id="67801"/>
    <lineage>
        <taxon>Eukaryota</taxon>
        <taxon>Metazoa</taxon>
        <taxon>Ecdysozoa</taxon>
        <taxon>Arthropoda</taxon>
        <taxon>Hexapoda</taxon>
        <taxon>Insecta</taxon>
        <taxon>Pterygota</taxon>
        <taxon>Neoptera</taxon>
        <taxon>Endopterygota</taxon>
        <taxon>Diptera</taxon>
        <taxon>Brachycera</taxon>
        <taxon>Muscomorpha</taxon>
        <taxon>Hippoboscoidea</taxon>
        <taxon>Glossinidae</taxon>
        <taxon>Glossina</taxon>
    </lineage>
</organism>
<dbReference type="PANTHER" id="PTHR12131:SF7">
    <property type="entry name" value="EXOSOME RNA HELICASE MTR4"/>
    <property type="match status" value="1"/>
</dbReference>
<evidence type="ECO:0000256" key="2">
    <source>
        <dbReference type="ARBA" id="ARBA00022801"/>
    </source>
</evidence>
<name>A0A1B0B0T9_9MUSC</name>
<dbReference type="VEuPathDB" id="VectorBase:GPPI015036"/>
<dbReference type="InterPro" id="IPR025696">
    <property type="entry name" value="Beta-barrel_MTR4"/>
</dbReference>
<dbReference type="InterPro" id="IPR050699">
    <property type="entry name" value="RNA-DNA_Helicase"/>
</dbReference>
<protein>
    <submittedName>
        <fullName evidence="7">Uncharacterized protein</fullName>
    </submittedName>
</protein>
<sequence>MHIKDADFKNIVDSIHKLEERLFGHPLHRSSNTSSGYTLYKGKLTVLEQLKIVETKLKEARSLLQMDKLKFRKRVLRRVEYCIAAEVIEFKGRVTCELSPANELLITEMIFNGVFNDFTTPQTVALLSWLVC</sequence>
<dbReference type="GO" id="GO:0000460">
    <property type="term" value="P:maturation of 5.8S rRNA"/>
    <property type="evidence" value="ECO:0007669"/>
    <property type="project" value="TreeGrafter"/>
</dbReference>
<keyword evidence="2" id="KW-0378">Hydrolase</keyword>
<reference evidence="8" key="1">
    <citation type="submission" date="2015-01" db="EMBL/GenBank/DDBJ databases">
        <authorList>
            <person name="Aksoy S."/>
            <person name="Warren W."/>
            <person name="Wilson R.K."/>
        </authorList>
    </citation>
    <scope>NUCLEOTIDE SEQUENCE [LARGE SCALE GENOMIC DNA]</scope>
    <source>
        <strain evidence="8">IAEA</strain>
    </source>
</reference>
<dbReference type="GO" id="GO:0016787">
    <property type="term" value="F:hydrolase activity"/>
    <property type="evidence" value="ECO:0007669"/>
    <property type="project" value="UniProtKB-KW"/>
</dbReference>
<accession>A0A1B0B0T9</accession>
<dbReference type="EMBL" id="JXJN01006814">
    <property type="status" value="NOT_ANNOTATED_CDS"/>
    <property type="molecule type" value="Genomic_DNA"/>
</dbReference>
<dbReference type="EnsemblMetazoa" id="GPPI015036-RA">
    <property type="protein sequence ID" value="GPPI015036-PA"/>
    <property type="gene ID" value="GPPI015036"/>
</dbReference>